<comment type="caution">
    <text evidence="1">The sequence shown here is derived from an EMBL/GenBank/DDBJ whole genome shotgun (WGS) entry which is preliminary data.</text>
</comment>
<dbReference type="Gene3D" id="3.40.50.1000">
    <property type="entry name" value="HAD superfamily/HAD-like"/>
    <property type="match status" value="1"/>
</dbReference>
<dbReference type="InterPro" id="IPR036412">
    <property type="entry name" value="HAD-like_sf"/>
</dbReference>
<dbReference type="Pfam" id="PF08282">
    <property type="entry name" value="Hydrolase_3"/>
    <property type="match status" value="1"/>
</dbReference>
<dbReference type="PANTHER" id="PTHR10000">
    <property type="entry name" value="PHOSPHOSERINE PHOSPHATASE"/>
    <property type="match status" value="1"/>
</dbReference>
<organism evidence="1 2">
    <name type="scientific">Geomicrobium sediminis</name>
    <dbReference type="NCBI Taxonomy" id="1347788"/>
    <lineage>
        <taxon>Bacteria</taxon>
        <taxon>Bacillati</taxon>
        <taxon>Bacillota</taxon>
        <taxon>Bacilli</taxon>
        <taxon>Bacillales</taxon>
        <taxon>Geomicrobium</taxon>
    </lineage>
</organism>
<gene>
    <name evidence="1" type="ORF">JOD17_003063</name>
</gene>
<dbReference type="EMBL" id="JAFBEC010000008">
    <property type="protein sequence ID" value="MBM7633967.1"/>
    <property type="molecule type" value="Genomic_DNA"/>
</dbReference>
<sequence length="281" mass="31678">MNYRMLALSVDGSILKENGRMSRTTKEAIEFVQDKGVYVTLCSNRSHQQLEKIAKHLKINHELISYGGGLIAGKADKPLHAARFPVEMARDVAMELEHFSCQIVVEHEKFELTNRQQQPQNFLGKMTVSLSESLFSQSVVDHLSEHIDLHRIEPIRFRVHFETEELKAIAVKHLHERIPDVRILDLRLDQTIYISTKQATKAESLLFLGHELGIRPEEIVATGCKVGDEQLLNSVGIGVAMGGSPPSVVSASNWLTRSVDQNGLAYMIKEVFRKQMKVSLL</sequence>
<accession>A0ABS2PEW5</accession>
<dbReference type="SUPFAM" id="SSF56784">
    <property type="entry name" value="HAD-like"/>
    <property type="match status" value="1"/>
</dbReference>
<evidence type="ECO:0000313" key="2">
    <source>
        <dbReference type="Proteomes" id="UP000741863"/>
    </source>
</evidence>
<dbReference type="RefSeq" id="WP_204698703.1">
    <property type="nucleotide sequence ID" value="NZ_JAFBEC010000008.1"/>
</dbReference>
<proteinExistence type="predicted"/>
<reference evidence="1 2" key="1">
    <citation type="submission" date="2021-01" db="EMBL/GenBank/DDBJ databases">
        <title>Genomic Encyclopedia of Type Strains, Phase IV (KMG-IV): sequencing the most valuable type-strain genomes for metagenomic binning, comparative biology and taxonomic classification.</title>
        <authorList>
            <person name="Goeker M."/>
        </authorList>
    </citation>
    <scope>NUCLEOTIDE SEQUENCE [LARGE SCALE GENOMIC DNA]</scope>
    <source>
        <strain evidence="1 2">DSM 25540</strain>
    </source>
</reference>
<protein>
    <submittedName>
        <fullName evidence="1">Hydroxymethylpyrimidine pyrophosphatase-like HAD family hydrolase</fullName>
    </submittedName>
</protein>
<name>A0ABS2PEW5_9BACL</name>
<dbReference type="InterPro" id="IPR023214">
    <property type="entry name" value="HAD_sf"/>
</dbReference>
<keyword evidence="2" id="KW-1185">Reference proteome</keyword>
<evidence type="ECO:0000313" key="1">
    <source>
        <dbReference type="EMBL" id="MBM7633967.1"/>
    </source>
</evidence>
<dbReference type="Proteomes" id="UP000741863">
    <property type="component" value="Unassembled WGS sequence"/>
</dbReference>
<dbReference type="PANTHER" id="PTHR10000:SF50">
    <property type="entry name" value="STRESS RESPONSE PROTEIN YHAX"/>
    <property type="match status" value="1"/>
</dbReference>
<dbReference type="Gene3D" id="3.30.1240.10">
    <property type="match status" value="1"/>
</dbReference>